<dbReference type="AlphaFoldDB" id="A0A6M3KHC3"/>
<protein>
    <submittedName>
        <fullName evidence="1">Uncharacterized protein</fullName>
    </submittedName>
</protein>
<gene>
    <name evidence="1" type="ORF">MM415A00550_0031</name>
</gene>
<proteinExistence type="predicted"/>
<dbReference type="EMBL" id="MT142457">
    <property type="protein sequence ID" value="QJA81399.1"/>
    <property type="molecule type" value="Genomic_DNA"/>
</dbReference>
<name>A0A6M3KHC3_9ZZZZ</name>
<accession>A0A6M3KHC3</accession>
<evidence type="ECO:0000313" key="1">
    <source>
        <dbReference type="EMBL" id="QJA81399.1"/>
    </source>
</evidence>
<reference evidence="1" key="1">
    <citation type="submission" date="2020-03" db="EMBL/GenBank/DDBJ databases">
        <title>The deep terrestrial virosphere.</title>
        <authorList>
            <person name="Holmfeldt K."/>
            <person name="Nilsson E."/>
            <person name="Simone D."/>
            <person name="Lopez-Fernandez M."/>
            <person name="Wu X."/>
            <person name="de Brujin I."/>
            <person name="Lundin D."/>
            <person name="Andersson A."/>
            <person name="Bertilsson S."/>
            <person name="Dopson M."/>
        </authorList>
    </citation>
    <scope>NUCLEOTIDE SEQUENCE</scope>
    <source>
        <strain evidence="1">MM415A00550</strain>
    </source>
</reference>
<sequence>MDRLVLLNTLPKEGNFTTLKIVRTMREDLSFTEEEHKALEFKQEGDSVRWNQAADVERDINFGEKATDIIVEVLKKLNSDKKLAEQHYRLYELFVGE</sequence>
<organism evidence="1">
    <name type="scientific">viral metagenome</name>
    <dbReference type="NCBI Taxonomy" id="1070528"/>
    <lineage>
        <taxon>unclassified sequences</taxon>
        <taxon>metagenomes</taxon>
        <taxon>organismal metagenomes</taxon>
    </lineage>
</organism>